<dbReference type="eggNOG" id="ENOG5031RNI">
    <property type="taxonomic scope" value="Bacteria"/>
</dbReference>
<name>V2V318_9GAMM</name>
<protein>
    <submittedName>
        <fullName evidence="1">Uncharacterized protein</fullName>
    </submittedName>
</protein>
<dbReference type="STRING" id="202955.GCA_000759995_01612"/>
<dbReference type="Proteomes" id="UP000017404">
    <property type="component" value="Unassembled WGS sequence"/>
</dbReference>
<organism evidence="1 2">
    <name type="scientific">Acinetobacter tjernbergiae DSM 14971 = CIP 107465</name>
    <dbReference type="NCBI Taxonomy" id="1120928"/>
    <lineage>
        <taxon>Bacteria</taxon>
        <taxon>Pseudomonadati</taxon>
        <taxon>Pseudomonadota</taxon>
        <taxon>Gammaproteobacteria</taxon>
        <taxon>Moraxellales</taxon>
        <taxon>Moraxellaceae</taxon>
        <taxon>Acinetobacter</taxon>
    </lineage>
</organism>
<keyword evidence="2" id="KW-1185">Reference proteome</keyword>
<evidence type="ECO:0000313" key="2">
    <source>
        <dbReference type="Proteomes" id="UP000017404"/>
    </source>
</evidence>
<comment type="caution">
    <text evidence="1">The sequence shown here is derived from an EMBL/GenBank/DDBJ whole genome shotgun (WGS) entry which is preliminary data.</text>
</comment>
<dbReference type="EMBL" id="AYEV01000018">
    <property type="protein sequence ID" value="ESK55290.1"/>
    <property type="molecule type" value="Genomic_DNA"/>
</dbReference>
<evidence type="ECO:0000313" key="1">
    <source>
        <dbReference type="EMBL" id="ESK55290.1"/>
    </source>
</evidence>
<sequence>MLMTSTHATELEKCAGIEYAADTLMTFHQMGSDVEKAKGIYAQLFKEEGEIFNRIVDEVKNSPIYTDEKEAEKAIENFKNKWKEYCLENNIH</sequence>
<dbReference type="AlphaFoldDB" id="V2V318"/>
<reference evidence="1 2" key="1">
    <citation type="submission" date="2013-10" db="EMBL/GenBank/DDBJ databases">
        <title>The Genome Sequence of Acinetobacter tjernbergiae CIP107465.</title>
        <authorList>
            <consortium name="The Broad Institute Genomics Platform"/>
            <consortium name="The Broad Institute Genome Sequencing Center for Infectious Disease"/>
            <person name="Cerqueira G."/>
            <person name="Feldgarden M."/>
            <person name="Courvalin P."/>
            <person name="Grillot-Courvalin C."/>
            <person name="Clermont D."/>
            <person name="Rocha E."/>
            <person name="Yoon E.-J."/>
            <person name="Nemec A."/>
            <person name="Young S.K."/>
            <person name="Zeng Q."/>
            <person name="Gargeya S."/>
            <person name="Fitzgerald M."/>
            <person name="Abouelleil A."/>
            <person name="Alvarado L."/>
            <person name="Berlin A.M."/>
            <person name="Chapman S.B."/>
            <person name="Gainer-Dewar J."/>
            <person name="Goldberg J."/>
            <person name="Gnerre S."/>
            <person name="Griggs A."/>
            <person name="Gujja S."/>
            <person name="Hansen M."/>
            <person name="Howarth C."/>
            <person name="Imamovic A."/>
            <person name="Ireland A."/>
            <person name="Larimer J."/>
            <person name="McCowan C."/>
            <person name="Murphy C."/>
            <person name="Pearson M."/>
            <person name="Poon T.W."/>
            <person name="Priest M."/>
            <person name="Roberts A."/>
            <person name="Saif S."/>
            <person name="Shea T."/>
            <person name="Sykes S."/>
            <person name="Wortman J."/>
            <person name="Nusbaum C."/>
            <person name="Birren B."/>
        </authorList>
    </citation>
    <scope>NUCLEOTIDE SEQUENCE [LARGE SCALE GENOMIC DNA]</scope>
    <source>
        <strain evidence="1 2">CIP 107465</strain>
    </source>
</reference>
<proteinExistence type="predicted"/>
<gene>
    <name evidence="1" type="ORF">F990_01927</name>
</gene>
<dbReference type="PATRIC" id="fig|1120928.5.peg.1955"/>
<accession>V2V318</accession>